<accession>A0A0F9AD58</accession>
<feature type="non-terminal residue" evidence="2">
    <location>
        <position position="1"/>
    </location>
</feature>
<feature type="region of interest" description="Disordered" evidence="1">
    <location>
        <begin position="62"/>
        <end position="89"/>
    </location>
</feature>
<sequence length="131" mass="13351">LAELAGTLEAAQKKSAEAEQAANADVVDPELLKKYGIDLQSPEYLAQAKGGLTGLDAVLATAKGSKPPEPNEGDATGASGGAGGAGTTQTAQSILKADYNKALDEAAKEAGHLTPRVLQAIEDEYVKKGME</sequence>
<dbReference type="EMBL" id="LAZR01043261">
    <property type="protein sequence ID" value="KKL07519.1"/>
    <property type="molecule type" value="Genomic_DNA"/>
</dbReference>
<organism evidence="2">
    <name type="scientific">marine sediment metagenome</name>
    <dbReference type="NCBI Taxonomy" id="412755"/>
    <lineage>
        <taxon>unclassified sequences</taxon>
        <taxon>metagenomes</taxon>
        <taxon>ecological metagenomes</taxon>
    </lineage>
</organism>
<dbReference type="AlphaFoldDB" id="A0A0F9AD58"/>
<proteinExistence type="predicted"/>
<evidence type="ECO:0000313" key="2">
    <source>
        <dbReference type="EMBL" id="KKL07519.1"/>
    </source>
</evidence>
<protein>
    <submittedName>
        <fullName evidence="2">Uncharacterized protein</fullName>
    </submittedName>
</protein>
<name>A0A0F9AD58_9ZZZZ</name>
<comment type="caution">
    <text evidence="2">The sequence shown here is derived from an EMBL/GenBank/DDBJ whole genome shotgun (WGS) entry which is preliminary data.</text>
</comment>
<reference evidence="2" key="1">
    <citation type="journal article" date="2015" name="Nature">
        <title>Complex archaea that bridge the gap between prokaryotes and eukaryotes.</title>
        <authorList>
            <person name="Spang A."/>
            <person name="Saw J.H."/>
            <person name="Jorgensen S.L."/>
            <person name="Zaremba-Niedzwiedzka K."/>
            <person name="Martijn J."/>
            <person name="Lind A.E."/>
            <person name="van Eijk R."/>
            <person name="Schleper C."/>
            <person name="Guy L."/>
            <person name="Ettema T.J."/>
        </authorList>
    </citation>
    <scope>NUCLEOTIDE SEQUENCE</scope>
</reference>
<evidence type="ECO:0000256" key="1">
    <source>
        <dbReference type="SAM" id="MobiDB-lite"/>
    </source>
</evidence>
<gene>
    <name evidence="2" type="ORF">LCGC14_2585230</name>
</gene>